<protein>
    <recommendedName>
        <fullName evidence="3">Kanamycin nucleotidyltransferase C-terminal domain-containing protein</fullName>
    </recommendedName>
</protein>
<proteinExistence type="predicted"/>
<dbReference type="AlphaFoldDB" id="A0A0S7YI97"/>
<evidence type="ECO:0008006" key="3">
    <source>
        <dbReference type="Google" id="ProtNLM"/>
    </source>
</evidence>
<comment type="caution">
    <text evidence="1">The sequence shown here is derived from an EMBL/GenBank/DDBJ whole genome shotgun (WGS) entry which is preliminary data.</text>
</comment>
<gene>
    <name evidence="1" type="ORF">AMJ52_02735</name>
</gene>
<dbReference type="Gene3D" id="1.20.120.330">
    <property type="entry name" value="Nucleotidyltransferases domain 2"/>
    <property type="match status" value="1"/>
</dbReference>
<evidence type="ECO:0000313" key="1">
    <source>
        <dbReference type="EMBL" id="KPJ73900.1"/>
    </source>
</evidence>
<reference evidence="1 2" key="1">
    <citation type="journal article" date="2015" name="Microbiome">
        <title>Genomic resolution of linkages in carbon, nitrogen, and sulfur cycling among widespread estuary sediment bacteria.</title>
        <authorList>
            <person name="Baker B.J."/>
            <person name="Lazar C.S."/>
            <person name="Teske A.P."/>
            <person name="Dick G.J."/>
        </authorList>
    </citation>
    <scope>NUCLEOTIDE SEQUENCE [LARGE SCALE GENOMIC DNA]</scope>
    <source>
        <strain evidence="1">DG_78</strain>
    </source>
</reference>
<accession>A0A0S7YI97</accession>
<dbReference type="Proteomes" id="UP000051012">
    <property type="component" value="Unassembled WGS sequence"/>
</dbReference>
<dbReference type="InterPro" id="IPR043519">
    <property type="entry name" value="NT_sf"/>
</dbReference>
<organism evidence="1 2">
    <name type="scientific">candidate division TA06 bacterium DG_78</name>
    <dbReference type="NCBI Taxonomy" id="1703772"/>
    <lineage>
        <taxon>Bacteria</taxon>
        <taxon>Bacteria division TA06</taxon>
    </lineage>
</organism>
<evidence type="ECO:0000313" key="2">
    <source>
        <dbReference type="Proteomes" id="UP000051012"/>
    </source>
</evidence>
<name>A0A0S7YI97_UNCT6</name>
<sequence length="271" mass="31423">MNLKKKLHRGRKQNIEFIGLKKYIHKERSEIIKNLIVPVIERELGKNLIAIAADGSYARNEDTDFSDIELVIFVKDRTQLPRGFGKIIDGILIEGLFVTEQEYYQNTLDVNEEWYLAGSDRLKALTNPPFIQKVRRYKVKHLREKCFKQAHEMLFGVQESFGKLFTAIKNKNKENLFPIVADAVMQVLKLMAYLNETPYRTLGSFVTQAKGFTMKPDGFDEFITIIINGRYVDLKLLEKRSTKLFAGTEQLFVKKMGPDIYDSHLVHITQK</sequence>
<dbReference type="Gene3D" id="3.30.460.10">
    <property type="entry name" value="Beta Polymerase, domain 2"/>
    <property type="match status" value="1"/>
</dbReference>
<dbReference type="EMBL" id="LJNI01000023">
    <property type="protein sequence ID" value="KPJ73900.1"/>
    <property type="molecule type" value="Genomic_DNA"/>
</dbReference>
<dbReference type="SUPFAM" id="SSF81301">
    <property type="entry name" value="Nucleotidyltransferase"/>
    <property type="match status" value="1"/>
</dbReference>